<keyword evidence="2" id="KW-0732">Signal</keyword>
<comment type="caution">
    <text evidence="3">The sequence shown here is derived from an EMBL/GenBank/DDBJ whole genome shotgun (WGS) entry which is preliminary data.</text>
</comment>
<name>A0A6N7L0M3_9ACTN</name>
<evidence type="ECO:0000313" key="3">
    <source>
        <dbReference type="EMBL" id="MQS16108.1"/>
    </source>
</evidence>
<sequence>MGTYGPSGVAVAIVAVLSMAGCSSGNGTPAPVSSSEPTVATATASPTSESPTALPSSASPTAIPSSAPPTAPSASTASSSHAPATSNAGGTCSITTNSGKCYSAGEFCRKSDVGRSTTDAHGRPITCGYEGGEAQPRWH</sequence>
<evidence type="ECO:0000313" key="4">
    <source>
        <dbReference type="Proteomes" id="UP000450000"/>
    </source>
</evidence>
<feature type="compositionally biased region" description="Low complexity" evidence="1">
    <location>
        <begin position="72"/>
        <end position="86"/>
    </location>
</feature>
<feature type="signal peptide" evidence="2">
    <location>
        <begin position="1"/>
        <end position="20"/>
    </location>
</feature>
<accession>A0A6N7L0M3</accession>
<feature type="compositionally biased region" description="Low complexity" evidence="1">
    <location>
        <begin position="33"/>
        <end position="65"/>
    </location>
</feature>
<feature type="compositionally biased region" description="Basic and acidic residues" evidence="1">
    <location>
        <begin position="112"/>
        <end position="122"/>
    </location>
</feature>
<feature type="chain" id="PRO_5039159253" description="DUF3761 domain-containing protein" evidence="2">
    <location>
        <begin position="21"/>
        <end position="139"/>
    </location>
</feature>
<dbReference type="AlphaFoldDB" id="A0A6N7L0M3"/>
<protein>
    <recommendedName>
        <fullName evidence="5">DUF3761 domain-containing protein</fullName>
    </recommendedName>
</protein>
<dbReference type="Proteomes" id="UP000450000">
    <property type="component" value="Unassembled WGS sequence"/>
</dbReference>
<gene>
    <name evidence="3" type="ORF">F7Q99_28690</name>
</gene>
<keyword evidence="4" id="KW-1185">Reference proteome</keyword>
<reference evidence="3 4" key="1">
    <citation type="submission" date="2019-09" db="EMBL/GenBank/DDBJ databases">
        <title>Genome Sequences of Streptomyces kaniharaensis ATCC 21070.</title>
        <authorList>
            <person name="Zhu W."/>
            <person name="De Crecy-Lagard V."/>
            <person name="Richards N.G."/>
        </authorList>
    </citation>
    <scope>NUCLEOTIDE SEQUENCE [LARGE SCALE GENOMIC DNA]</scope>
    <source>
        <strain evidence="3 4">SF-557</strain>
    </source>
</reference>
<feature type="region of interest" description="Disordered" evidence="1">
    <location>
        <begin position="25"/>
        <end position="93"/>
    </location>
</feature>
<proteinExistence type="predicted"/>
<evidence type="ECO:0000256" key="2">
    <source>
        <dbReference type="SAM" id="SignalP"/>
    </source>
</evidence>
<organism evidence="3 4">
    <name type="scientific">Streptomyces kaniharaensis</name>
    <dbReference type="NCBI Taxonomy" id="212423"/>
    <lineage>
        <taxon>Bacteria</taxon>
        <taxon>Bacillati</taxon>
        <taxon>Actinomycetota</taxon>
        <taxon>Actinomycetes</taxon>
        <taxon>Kitasatosporales</taxon>
        <taxon>Streptomycetaceae</taxon>
        <taxon>Streptomyces</taxon>
    </lineage>
</organism>
<evidence type="ECO:0008006" key="5">
    <source>
        <dbReference type="Google" id="ProtNLM"/>
    </source>
</evidence>
<feature type="region of interest" description="Disordered" evidence="1">
    <location>
        <begin position="112"/>
        <end position="139"/>
    </location>
</feature>
<dbReference type="EMBL" id="WBOF01000002">
    <property type="protein sequence ID" value="MQS16108.1"/>
    <property type="molecule type" value="Genomic_DNA"/>
</dbReference>
<evidence type="ECO:0000256" key="1">
    <source>
        <dbReference type="SAM" id="MobiDB-lite"/>
    </source>
</evidence>